<keyword evidence="7 12" id="KW-0418">Kinase</keyword>
<dbReference type="FunFam" id="3.40.50.300:FF:000225">
    <property type="entry name" value="Thymidylate kinase"/>
    <property type="match status" value="1"/>
</dbReference>
<dbReference type="GO" id="GO:0006235">
    <property type="term" value="P:dTTP biosynthetic process"/>
    <property type="evidence" value="ECO:0007669"/>
    <property type="project" value="UniProtKB-UniRule"/>
</dbReference>
<comment type="catalytic activity">
    <reaction evidence="10 12">
        <text>dTMP + ATP = dTDP + ADP</text>
        <dbReference type="Rhea" id="RHEA:13517"/>
        <dbReference type="ChEBI" id="CHEBI:30616"/>
        <dbReference type="ChEBI" id="CHEBI:58369"/>
        <dbReference type="ChEBI" id="CHEBI:63528"/>
        <dbReference type="ChEBI" id="CHEBI:456216"/>
        <dbReference type="EC" id="2.7.4.9"/>
    </reaction>
</comment>
<dbReference type="GO" id="GO:0005524">
    <property type="term" value="F:ATP binding"/>
    <property type="evidence" value="ECO:0007669"/>
    <property type="project" value="UniProtKB-UniRule"/>
</dbReference>
<gene>
    <name evidence="12" type="primary">tmk</name>
    <name evidence="14" type="ORF">SAMN02745130_00803</name>
</gene>
<keyword evidence="4 12" id="KW-0808">Transferase</keyword>
<keyword evidence="15" id="KW-1185">Reference proteome</keyword>
<dbReference type="AlphaFoldDB" id="A0A1T4W2C6"/>
<keyword evidence="5 12" id="KW-0545">Nucleotide biosynthesis</keyword>
<evidence type="ECO:0000313" key="15">
    <source>
        <dbReference type="Proteomes" id="UP000190460"/>
    </source>
</evidence>
<reference evidence="14 15" key="1">
    <citation type="submission" date="2017-02" db="EMBL/GenBank/DDBJ databases">
        <authorList>
            <person name="Peterson S.W."/>
        </authorList>
    </citation>
    <scope>NUCLEOTIDE SEQUENCE [LARGE SCALE GENOMIC DNA]</scope>
    <source>
        <strain evidence="14 15">ATCC 49788</strain>
    </source>
</reference>
<sequence>MSVSSVPYQGKFISLEGGEGAGKTTSRAYISAFLRQYGITVLETREPGGTEVSEAIRLLLLNTHLPPMQVDTELLLMFAARNEHLQRKIIPALQAGVWVICDRFTDATYAYQGDGRGLSQQRIAALETWVQGSLRPDYTFLFDLEVAVGMQRVKSRSQQLGDQMDRFEQENLAFFERIRAGYLKRAQQYPDQYRVIDAGQDVAQVQQQLAEILQTIILDGSTE</sequence>
<dbReference type="NCBIfam" id="TIGR00041">
    <property type="entry name" value="DTMP_kinase"/>
    <property type="match status" value="1"/>
</dbReference>
<evidence type="ECO:0000259" key="13">
    <source>
        <dbReference type="Pfam" id="PF02223"/>
    </source>
</evidence>
<dbReference type="EMBL" id="FUYB01000003">
    <property type="protein sequence ID" value="SKA71208.1"/>
    <property type="molecule type" value="Genomic_DNA"/>
</dbReference>
<organism evidence="14 15">
    <name type="scientific">Thiothrix eikelboomii</name>
    <dbReference type="NCBI Taxonomy" id="92487"/>
    <lineage>
        <taxon>Bacteria</taxon>
        <taxon>Pseudomonadati</taxon>
        <taxon>Pseudomonadota</taxon>
        <taxon>Gammaproteobacteria</taxon>
        <taxon>Thiotrichales</taxon>
        <taxon>Thiotrichaceae</taxon>
        <taxon>Thiothrix</taxon>
    </lineage>
</organism>
<feature type="domain" description="Thymidylate kinase-like" evidence="13">
    <location>
        <begin position="15"/>
        <end position="208"/>
    </location>
</feature>
<feature type="binding site" evidence="12">
    <location>
        <begin position="17"/>
        <end position="24"/>
    </location>
    <ligand>
        <name>ATP</name>
        <dbReference type="ChEBI" id="CHEBI:30616"/>
    </ligand>
</feature>
<dbReference type="OrthoDB" id="9774907at2"/>
<dbReference type="GO" id="GO:0005829">
    <property type="term" value="C:cytosol"/>
    <property type="evidence" value="ECO:0007669"/>
    <property type="project" value="TreeGrafter"/>
</dbReference>
<evidence type="ECO:0000256" key="1">
    <source>
        <dbReference type="ARBA" id="ARBA00009776"/>
    </source>
</evidence>
<evidence type="ECO:0000256" key="3">
    <source>
        <dbReference type="ARBA" id="ARBA00017144"/>
    </source>
</evidence>
<evidence type="ECO:0000256" key="9">
    <source>
        <dbReference type="ARBA" id="ARBA00029962"/>
    </source>
</evidence>
<dbReference type="Proteomes" id="UP000190460">
    <property type="component" value="Unassembled WGS sequence"/>
</dbReference>
<evidence type="ECO:0000256" key="7">
    <source>
        <dbReference type="ARBA" id="ARBA00022777"/>
    </source>
</evidence>
<dbReference type="RefSeq" id="WP_078921298.1">
    <property type="nucleotide sequence ID" value="NZ_FUYB01000003.1"/>
</dbReference>
<dbReference type="Gene3D" id="3.40.50.300">
    <property type="entry name" value="P-loop containing nucleotide triphosphate hydrolases"/>
    <property type="match status" value="1"/>
</dbReference>
<evidence type="ECO:0000256" key="2">
    <source>
        <dbReference type="ARBA" id="ARBA00012980"/>
    </source>
</evidence>
<dbReference type="STRING" id="92487.SAMN02745130_00803"/>
<dbReference type="HAMAP" id="MF_00165">
    <property type="entry name" value="Thymidylate_kinase"/>
    <property type="match status" value="1"/>
</dbReference>
<keyword evidence="8 12" id="KW-0067">ATP-binding</keyword>
<evidence type="ECO:0000256" key="12">
    <source>
        <dbReference type="HAMAP-Rule" id="MF_00165"/>
    </source>
</evidence>
<protein>
    <recommendedName>
        <fullName evidence="3 12">Thymidylate kinase</fullName>
        <ecNumber evidence="2 12">2.7.4.9</ecNumber>
    </recommendedName>
    <alternativeName>
        <fullName evidence="9 12">dTMP kinase</fullName>
    </alternativeName>
</protein>
<evidence type="ECO:0000256" key="11">
    <source>
        <dbReference type="ARBA" id="ARBA00057735"/>
    </source>
</evidence>
<evidence type="ECO:0000256" key="4">
    <source>
        <dbReference type="ARBA" id="ARBA00022679"/>
    </source>
</evidence>
<dbReference type="EC" id="2.7.4.9" evidence="2 12"/>
<evidence type="ECO:0000256" key="6">
    <source>
        <dbReference type="ARBA" id="ARBA00022741"/>
    </source>
</evidence>
<dbReference type="GO" id="GO:0004798">
    <property type="term" value="F:dTMP kinase activity"/>
    <property type="evidence" value="ECO:0007669"/>
    <property type="project" value="UniProtKB-UniRule"/>
</dbReference>
<dbReference type="PANTHER" id="PTHR10344:SF4">
    <property type="entry name" value="UMP-CMP KINASE 2, MITOCHONDRIAL"/>
    <property type="match status" value="1"/>
</dbReference>
<evidence type="ECO:0000313" key="14">
    <source>
        <dbReference type="EMBL" id="SKA71208.1"/>
    </source>
</evidence>
<evidence type="ECO:0000256" key="5">
    <source>
        <dbReference type="ARBA" id="ARBA00022727"/>
    </source>
</evidence>
<dbReference type="SUPFAM" id="SSF52540">
    <property type="entry name" value="P-loop containing nucleoside triphosphate hydrolases"/>
    <property type="match status" value="1"/>
</dbReference>
<dbReference type="PANTHER" id="PTHR10344">
    <property type="entry name" value="THYMIDYLATE KINASE"/>
    <property type="match status" value="1"/>
</dbReference>
<proteinExistence type="inferred from homology"/>
<accession>A0A1T4W2C6</accession>
<evidence type="ECO:0000256" key="10">
    <source>
        <dbReference type="ARBA" id="ARBA00048743"/>
    </source>
</evidence>
<name>A0A1T4W2C6_9GAMM</name>
<dbReference type="CDD" id="cd01672">
    <property type="entry name" value="TMPK"/>
    <property type="match status" value="1"/>
</dbReference>
<dbReference type="Pfam" id="PF02223">
    <property type="entry name" value="Thymidylate_kin"/>
    <property type="match status" value="1"/>
</dbReference>
<dbReference type="InterPro" id="IPR018094">
    <property type="entry name" value="Thymidylate_kinase"/>
</dbReference>
<dbReference type="InterPro" id="IPR027417">
    <property type="entry name" value="P-loop_NTPase"/>
</dbReference>
<comment type="function">
    <text evidence="11 12">Phosphorylation of dTMP to form dTDP in both de novo and salvage pathways of dTTP synthesis.</text>
</comment>
<comment type="similarity">
    <text evidence="1 12">Belongs to the thymidylate kinase family.</text>
</comment>
<dbReference type="GO" id="GO:0006227">
    <property type="term" value="P:dUDP biosynthetic process"/>
    <property type="evidence" value="ECO:0007669"/>
    <property type="project" value="TreeGrafter"/>
</dbReference>
<keyword evidence="6 12" id="KW-0547">Nucleotide-binding</keyword>
<dbReference type="GO" id="GO:0006233">
    <property type="term" value="P:dTDP biosynthetic process"/>
    <property type="evidence" value="ECO:0007669"/>
    <property type="project" value="InterPro"/>
</dbReference>
<evidence type="ECO:0000256" key="8">
    <source>
        <dbReference type="ARBA" id="ARBA00022840"/>
    </source>
</evidence>
<dbReference type="InterPro" id="IPR039430">
    <property type="entry name" value="Thymidylate_kin-like_dom"/>
</dbReference>